<accession>A0A1W1C1S0</accession>
<dbReference type="SUPFAM" id="SSF82057">
    <property type="entry name" value="Prokaryotic SH3-related domain"/>
    <property type="match status" value="1"/>
</dbReference>
<organism evidence="2">
    <name type="scientific">hydrothermal vent metagenome</name>
    <dbReference type="NCBI Taxonomy" id="652676"/>
    <lineage>
        <taxon>unclassified sequences</taxon>
        <taxon>metagenomes</taxon>
        <taxon>ecological metagenomes</taxon>
    </lineage>
</organism>
<reference evidence="2" key="1">
    <citation type="submission" date="2016-10" db="EMBL/GenBank/DDBJ databases">
        <authorList>
            <person name="de Groot N.N."/>
        </authorList>
    </citation>
    <scope>NUCLEOTIDE SEQUENCE</scope>
</reference>
<evidence type="ECO:0000259" key="1">
    <source>
        <dbReference type="Pfam" id="PF03831"/>
    </source>
</evidence>
<dbReference type="EMBL" id="FPHB01000047">
    <property type="protein sequence ID" value="SFV59713.1"/>
    <property type="molecule type" value="Genomic_DNA"/>
</dbReference>
<protein>
    <submittedName>
        <fullName evidence="2">Alkylphosphonate utilization operon protein PhnA</fullName>
    </submittedName>
</protein>
<sequence length="167" mass="18494">MNCELCGSENSVESYEFAPEHSVALCEVCRGQIESGELDETHFNCLNDAMWSENSDVKVLSYILWSKLGRSDMTDMMYLEEDEQKLVEALQNAEANKVVVKDANGVELKAGDSVVILKDLDVKGAGFTAKRGTTVRNISIPQDVEGHIEGRVNGTKIYLKAEFLKKA</sequence>
<dbReference type="Gene3D" id="2.30.30.40">
    <property type="entry name" value="SH3 Domains"/>
    <property type="match status" value="1"/>
</dbReference>
<evidence type="ECO:0000313" key="2">
    <source>
        <dbReference type="EMBL" id="SFV59713.1"/>
    </source>
</evidence>
<proteinExistence type="predicted"/>
<dbReference type="InterPro" id="IPR013988">
    <property type="entry name" value="YjdM_C"/>
</dbReference>
<dbReference type="AlphaFoldDB" id="A0A1W1C1S0"/>
<gene>
    <name evidence="2" type="ORF">MNB_SM-7-524</name>
</gene>
<dbReference type="Pfam" id="PF03831">
    <property type="entry name" value="YjdM"/>
    <property type="match status" value="1"/>
</dbReference>
<name>A0A1W1C1S0_9ZZZZ</name>
<feature type="domain" description="Protein YjdM C-terminal" evidence="1">
    <location>
        <begin position="100"/>
        <end position="167"/>
    </location>
</feature>